<protein>
    <submittedName>
        <fullName evidence="1">Uncharacterized protein</fullName>
    </submittedName>
</protein>
<dbReference type="EMBL" id="BMAW01008854">
    <property type="protein sequence ID" value="GFT10622.1"/>
    <property type="molecule type" value="Genomic_DNA"/>
</dbReference>
<name>A0A8X6NFH8_NEPPI</name>
<feature type="non-terminal residue" evidence="1">
    <location>
        <position position="55"/>
    </location>
</feature>
<keyword evidence="2" id="KW-1185">Reference proteome</keyword>
<dbReference type="AlphaFoldDB" id="A0A8X6NFH8"/>
<evidence type="ECO:0000313" key="2">
    <source>
        <dbReference type="Proteomes" id="UP000887013"/>
    </source>
</evidence>
<proteinExistence type="predicted"/>
<dbReference type="Proteomes" id="UP000887013">
    <property type="component" value="Unassembled WGS sequence"/>
</dbReference>
<organism evidence="1 2">
    <name type="scientific">Nephila pilipes</name>
    <name type="common">Giant wood spider</name>
    <name type="synonym">Nephila maculata</name>
    <dbReference type="NCBI Taxonomy" id="299642"/>
    <lineage>
        <taxon>Eukaryota</taxon>
        <taxon>Metazoa</taxon>
        <taxon>Ecdysozoa</taxon>
        <taxon>Arthropoda</taxon>
        <taxon>Chelicerata</taxon>
        <taxon>Arachnida</taxon>
        <taxon>Araneae</taxon>
        <taxon>Araneomorphae</taxon>
        <taxon>Entelegynae</taxon>
        <taxon>Araneoidea</taxon>
        <taxon>Nephilidae</taxon>
        <taxon>Nephila</taxon>
    </lineage>
</organism>
<gene>
    <name evidence="1" type="ORF">NPIL_215581</name>
</gene>
<sequence length="55" mass="6521">MICFDKWNYICPEHSVFGKGHWRLQHMDSSADGFVAHAFLHASLIRRLFDMRQNV</sequence>
<evidence type="ECO:0000313" key="1">
    <source>
        <dbReference type="EMBL" id="GFT10622.1"/>
    </source>
</evidence>
<comment type="caution">
    <text evidence="1">The sequence shown here is derived from an EMBL/GenBank/DDBJ whole genome shotgun (WGS) entry which is preliminary data.</text>
</comment>
<accession>A0A8X6NFH8</accession>
<reference evidence="1" key="1">
    <citation type="submission" date="2020-08" db="EMBL/GenBank/DDBJ databases">
        <title>Multicomponent nature underlies the extraordinary mechanical properties of spider dragline silk.</title>
        <authorList>
            <person name="Kono N."/>
            <person name="Nakamura H."/>
            <person name="Mori M."/>
            <person name="Yoshida Y."/>
            <person name="Ohtoshi R."/>
            <person name="Malay A.D."/>
            <person name="Moran D.A.P."/>
            <person name="Tomita M."/>
            <person name="Numata K."/>
            <person name="Arakawa K."/>
        </authorList>
    </citation>
    <scope>NUCLEOTIDE SEQUENCE</scope>
</reference>